<reference evidence="3" key="2">
    <citation type="journal article" date="2018" name="BMC Genomics">
        <title>Genomic insights into host adaptation between the wheat stripe rust pathogen (Puccinia striiformis f. sp. tritici) and the barley stripe rust pathogen (Puccinia striiformis f. sp. hordei).</title>
        <authorList>
            <person name="Xia C."/>
            <person name="Wang M."/>
            <person name="Yin C."/>
            <person name="Cornejo O.E."/>
            <person name="Hulbert S.H."/>
            <person name="Chen X."/>
        </authorList>
    </citation>
    <scope>NUCLEOTIDE SEQUENCE [LARGE SCALE GENOMIC DNA]</scope>
    <source>
        <strain evidence="3">93TX-2</strain>
    </source>
</reference>
<dbReference type="VEuPathDB" id="FungiDB:PSTT_16888"/>
<gene>
    <name evidence="2" type="ORF">PSHT_02108</name>
</gene>
<sequence length="77" mass="8204">MIPYPQPSRRRCHKQSNTPTRTMSNTIMTRGSTMALLLIIALSTGFTLGAPTPQSISEGGQTCPSTGSCAAHGRKLE</sequence>
<dbReference type="AlphaFoldDB" id="A0A2S4WIW7"/>
<accession>A0A2S4WIW7</accession>
<dbReference type="VEuPathDB" id="FungiDB:PSHT_02108"/>
<organism evidence="2 3">
    <name type="scientific">Puccinia striiformis</name>
    <dbReference type="NCBI Taxonomy" id="27350"/>
    <lineage>
        <taxon>Eukaryota</taxon>
        <taxon>Fungi</taxon>
        <taxon>Dikarya</taxon>
        <taxon>Basidiomycota</taxon>
        <taxon>Pucciniomycotina</taxon>
        <taxon>Pucciniomycetes</taxon>
        <taxon>Pucciniales</taxon>
        <taxon>Pucciniaceae</taxon>
        <taxon>Puccinia</taxon>
    </lineage>
</organism>
<protein>
    <submittedName>
        <fullName evidence="2">Uncharacterized protein</fullName>
    </submittedName>
</protein>
<name>A0A2S4WIW7_9BASI</name>
<evidence type="ECO:0000313" key="3">
    <source>
        <dbReference type="Proteomes" id="UP000238274"/>
    </source>
</evidence>
<proteinExistence type="predicted"/>
<keyword evidence="3" id="KW-1185">Reference proteome</keyword>
<feature type="region of interest" description="Disordered" evidence="1">
    <location>
        <begin position="50"/>
        <end position="77"/>
    </location>
</feature>
<reference evidence="2 3" key="1">
    <citation type="submission" date="2017-12" db="EMBL/GenBank/DDBJ databases">
        <title>Gene loss provides genomic basis for host adaptation in cereal stripe rust fungi.</title>
        <authorList>
            <person name="Xia C."/>
        </authorList>
    </citation>
    <scope>NUCLEOTIDE SEQUENCE [LARGE SCALE GENOMIC DNA]</scope>
    <source>
        <strain evidence="2 3">93TX-2</strain>
    </source>
</reference>
<dbReference type="EMBL" id="PKSM01000017">
    <property type="protein sequence ID" value="POW21730.1"/>
    <property type="molecule type" value="Genomic_DNA"/>
</dbReference>
<reference evidence="3" key="3">
    <citation type="journal article" date="2018" name="Mol. Plant Microbe Interact.">
        <title>Genome sequence resources for the wheat stripe rust pathogen (Puccinia striiformis f. sp. tritici) and the barley stripe rust pathogen (Puccinia striiformis f. sp. hordei).</title>
        <authorList>
            <person name="Xia C."/>
            <person name="Wang M."/>
            <person name="Yin C."/>
            <person name="Cornejo O.E."/>
            <person name="Hulbert S.H."/>
            <person name="Chen X."/>
        </authorList>
    </citation>
    <scope>NUCLEOTIDE SEQUENCE [LARGE SCALE GENOMIC DNA]</scope>
    <source>
        <strain evidence="3">93TX-2</strain>
    </source>
</reference>
<evidence type="ECO:0000313" key="2">
    <source>
        <dbReference type="EMBL" id="POW21730.1"/>
    </source>
</evidence>
<feature type="compositionally biased region" description="Polar residues" evidence="1">
    <location>
        <begin position="52"/>
        <end position="68"/>
    </location>
</feature>
<feature type="compositionally biased region" description="Polar residues" evidence="1">
    <location>
        <begin position="15"/>
        <end position="27"/>
    </location>
</feature>
<dbReference type="Proteomes" id="UP000238274">
    <property type="component" value="Unassembled WGS sequence"/>
</dbReference>
<evidence type="ECO:0000256" key="1">
    <source>
        <dbReference type="SAM" id="MobiDB-lite"/>
    </source>
</evidence>
<comment type="caution">
    <text evidence="2">The sequence shown here is derived from an EMBL/GenBank/DDBJ whole genome shotgun (WGS) entry which is preliminary data.</text>
</comment>
<feature type="region of interest" description="Disordered" evidence="1">
    <location>
        <begin position="1"/>
        <end position="27"/>
    </location>
</feature>